<protein>
    <submittedName>
        <fullName evidence="1">Uncharacterized protein</fullName>
    </submittedName>
</protein>
<gene>
    <name evidence="1" type="ORF">PADco_1500</name>
</gene>
<evidence type="ECO:0000313" key="2">
    <source>
        <dbReference type="Proteomes" id="UP000595708"/>
    </source>
</evidence>
<dbReference type="EMBL" id="AP023215">
    <property type="protein sequence ID" value="BCG49570.1"/>
    <property type="molecule type" value="Genomic_DNA"/>
</dbReference>
<keyword evidence="2" id="KW-1185">Reference proteome</keyword>
<dbReference type="KEGG" id="parm:PADco_1500"/>
<reference evidence="1 2" key="1">
    <citation type="journal article" date="2020" name="Genome Biol. Evol.">
        <title>Comparative Genomics Underlines Multiple Roles of Profftella, an Obligate Symbiont of Psyllids: Providing Toxins, Vitamins, and Carotenoids.</title>
        <authorList>
            <person name="Nakabachi A."/>
            <person name="Piel J."/>
            <person name="Malenovsky I."/>
            <person name="Hirose Y."/>
        </authorList>
    </citation>
    <scope>NUCLEOTIDE SEQUENCE [LARGE SCALE GENOMIC DNA]</scope>
    <source>
        <strain evidence="1 2">Dco</strain>
    </source>
</reference>
<name>A0A7R6W0T0_9PROT</name>
<dbReference type="Proteomes" id="UP000595708">
    <property type="component" value="Chromosome"/>
</dbReference>
<evidence type="ECO:0000313" key="1">
    <source>
        <dbReference type="EMBL" id="BCG49570.1"/>
    </source>
</evidence>
<dbReference type="AlphaFoldDB" id="A0A7R6W0T0"/>
<organism evidence="1 2">
    <name type="scientific">Candidatus Profftella armatura</name>
    <name type="common">Diaphorina cf. continua</name>
    <dbReference type="NCBI Taxonomy" id="2661583"/>
    <lineage>
        <taxon>Bacteria</taxon>
        <taxon>Pseudomonadati</taxon>
        <taxon>Pseudomonadota</taxon>
        <taxon>Betaproteobacteria</taxon>
        <taxon>Candidatus Profftella</taxon>
    </lineage>
</organism>
<sequence>MLIFISKKNFSEYFYFIKIDTLISLDVSQIKKIKLLNYLVLKKLCEQYLIFFNIFKNIYKW</sequence>
<accession>A0A7R6W0T0</accession>
<proteinExistence type="predicted"/>